<feature type="transmembrane region" description="Helical" evidence="1">
    <location>
        <begin position="53"/>
        <end position="74"/>
    </location>
</feature>
<feature type="transmembrane region" description="Helical" evidence="1">
    <location>
        <begin position="300"/>
        <end position="321"/>
    </location>
</feature>
<dbReference type="InterPro" id="IPR033881">
    <property type="entry name" value="vWA_BatA_type"/>
</dbReference>
<name>A0A432ZK35_9GAMM</name>
<organism evidence="3 4">
    <name type="scientific">Pseudidiomarina taiwanensis</name>
    <dbReference type="NCBI Taxonomy" id="337250"/>
    <lineage>
        <taxon>Bacteria</taxon>
        <taxon>Pseudomonadati</taxon>
        <taxon>Pseudomonadota</taxon>
        <taxon>Gammaproteobacteria</taxon>
        <taxon>Alteromonadales</taxon>
        <taxon>Idiomarinaceae</taxon>
        <taxon>Pseudidiomarina</taxon>
    </lineage>
</organism>
<feature type="domain" description="VWFA" evidence="2">
    <location>
        <begin position="87"/>
        <end position="281"/>
    </location>
</feature>
<dbReference type="InterPro" id="IPR036465">
    <property type="entry name" value="vWFA_dom_sf"/>
</dbReference>
<dbReference type="PROSITE" id="PS50234">
    <property type="entry name" value="VWFA"/>
    <property type="match status" value="1"/>
</dbReference>
<dbReference type="InterPro" id="IPR002035">
    <property type="entry name" value="VWF_A"/>
</dbReference>
<dbReference type="InterPro" id="IPR050768">
    <property type="entry name" value="UPF0353/GerABKA_families"/>
</dbReference>
<sequence>MYEFNWPWLGLIWPVPLLLWWLRKPFQAQLQRLRVATVPAHAEQSLKAADSRISLLLALLIWTSLVLAAMQPTWFGEPIATRNEAREMMLAVDLSGSMEIADMELNGNKVDRLTMVKAVLSDFIERRNGDRLGLILFADTAYVQAPMTYDRETVKQLLDESSLRLIGERTAIGDAVALAVKRFQQHEDTNNIVILLTDGQNTAGAVSPEQALQLAQYNDVKIYAIGVGAEEVIVDGFFGQRRINPSRDLDEAMLQGFAEATGGRYFRARSTTELAEIYQLLDEYEPIAGDEQMQRPQVSLFHWPLACAWLLALLWMSWFGLRRRR</sequence>
<dbReference type="EMBL" id="PIQG01000002">
    <property type="protein sequence ID" value="RUO78244.1"/>
    <property type="molecule type" value="Genomic_DNA"/>
</dbReference>
<dbReference type="PANTHER" id="PTHR22550:SF18">
    <property type="entry name" value="VWFA DOMAIN-CONTAINING PROTEIN"/>
    <property type="match status" value="1"/>
</dbReference>
<dbReference type="SUPFAM" id="SSF53300">
    <property type="entry name" value="vWA-like"/>
    <property type="match status" value="1"/>
</dbReference>
<keyword evidence="4" id="KW-1185">Reference proteome</keyword>
<protein>
    <submittedName>
        <fullName evidence="3">IMP dehydrogenase</fullName>
    </submittedName>
</protein>
<keyword evidence="1" id="KW-0812">Transmembrane</keyword>
<evidence type="ECO:0000313" key="3">
    <source>
        <dbReference type="EMBL" id="RUO78244.1"/>
    </source>
</evidence>
<keyword evidence="1" id="KW-0472">Membrane</keyword>
<dbReference type="Gene3D" id="3.40.50.410">
    <property type="entry name" value="von Willebrand factor, type A domain"/>
    <property type="match status" value="1"/>
</dbReference>
<keyword evidence="1" id="KW-1133">Transmembrane helix</keyword>
<dbReference type="PANTHER" id="PTHR22550">
    <property type="entry name" value="SPORE GERMINATION PROTEIN"/>
    <property type="match status" value="1"/>
</dbReference>
<evidence type="ECO:0000259" key="2">
    <source>
        <dbReference type="PROSITE" id="PS50234"/>
    </source>
</evidence>
<dbReference type="CDD" id="cd01467">
    <property type="entry name" value="vWA_BatA_type"/>
    <property type="match status" value="1"/>
</dbReference>
<evidence type="ECO:0000313" key="4">
    <source>
        <dbReference type="Proteomes" id="UP000288279"/>
    </source>
</evidence>
<dbReference type="SMART" id="SM00327">
    <property type="entry name" value="VWA"/>
    <property type="match status" value="1"/>
</dbReference>
<dbReference type="Proteomes" id="UP000288279">
    <property type="component" value="Unassembled WGS sequence"/>
</dbReference>
<reference evidence="3 4" key="1">
    <citation type="journal article" date="2011" name="Front. Microbiol.">
        <title>Genomic signatures of strain selection and enhancement in Bacillus atrophaeus var. globigii, a historical biowarfare simulant.</title>
        <authorList>
            <person name="Gibbons H.S."/>
            <person name="Broomall S.M."/>
            <person name="McNew L.A."/>
            <person name="Daligault H."/>
            <person name="Chapman C."/>
            <person name="Bruce D."/>
            <person name="Karavis M."/>
            <person name="Krepps M."/>
            <person name="McGregor P.A."/>
            <person name="Hong C."/>
            <person name="Park K.H."/>
            <person name="Akmal A."/>
            <person name="Feldman A."/>
            <person name="Lin J.S."/>
            <person name="Chang W.E."/>
            <person name="Higgs B.W."/>
            <person name="Demirev P."/>
            <person name="Lindquist J."/>
            <person name="Liem A."/>
            <person name="Fochler E."/>
            <person name="Read T.D."/>
            <person name="Tapia R."/>
            <person name="Johnson S."/>
            <person name="Bishop-Lilly K.A."/>
            <person name="Detter C."/>
            <person name="Han C."/>
            <person name="Sozhamannan S."/>
            <person name="Rosenzweig C.N."/>
            <person name="Skowronski E.W."/>
        </authorList>
    </citation>
    <scope>NUCLEOTIDE SEQUENCE [LARGE SCALE GENOMIC DNA]</scope>
    <source>
        <strain evidence="3 4">PIT1</strain>
    </source>
</reference>
<proteinExistence type="predicted"/>
<comment type="caution">
    <text evidence="3">The sequence shown here is derived from an EMBL/GenBank/DDBJ whole genome shotgun (WGS) entry which is preliminary data.</text>
</comment>
<gene>
    <name evidence="3" type="ORF">CWI83_04195</name>
</gene>
<dbReference type="OrthoDB" id="6206554at2"/>
<accession>A0A432ZK35</accession>
<dbReference type="RefSeq" id="WP_126826185.1">
    <property type="nucleotide sequence ID" value="NZ_PIQG01000002.1"/>
</dbReference>
<dbReference type="AlphaFoldDB" id="A0A432ZK35"/>
<feature type="transmembrane region" description="Helical" evidence="1">
    <location>
        <begin position="6"/>
        <end position="22"/>
    </location>
</feature>
<dbReference type="Pfam" id="PF00092">
    <property type="entry name" value="VWA"/>
    <property type="match status" value="1"/>
</dbReference>
<evidence type="ECO:0000256" key="1">
    <source>
        <dbReference type="SAM" id="Phobius"/>
    </source>
</evidence>